<dbReference type="AlphaFoldDB" id="A0A0F9P385"/>
<keyword evidence="2" id="KW-0001">2Fe-2S</keyword>
<comment type="caution">
    <text evidence="10">The sequence shown here is derived from an EMBL/GenBank/DDBJ whole genome shotgun (WGS) entry which is preliminary data.</text>
</comment>
<evidence type="ECO:0000256" key="8">
    <source>
        <dbReference type="ARBA" id="ARBA00046332"/>
    </source>
</evidence>
<keyword evidence="6" id="KW-0411">Iron-sulfur</keyword>
<keyword evidence="1" id="KW-0813">Transport</keyword>
<evidence type="ECO:0000313" key="10">
    <source>
        <dbReference type="EMBL" id="KKN24544.1"/>
    </source>
</evidence>
<proteinExistence type="inferred from homology"/>
<feature type="domain" description="BFD-like [2Fe-2S]-binding" evidence="9">
    <location>
        <begin position="2"/>
        <end position="51"/>
    </location>
</feature>
<evidence type="ECO:0000256" key="6">
    <source>
        <dbReference type="ARBA" id="ARBA00023014"/>
    </source>
</evidence>
<evidence type="ECO:0000256" key="3">
    <source>
        <dbReference type="ARBA" id="ARBA00022723"/>
    </source>
</evidence>
<dbReference type="CDD" id="cd19945">
    <property type="entry name" value="Fer2_BFD"/>
    <property type="match status" value="1"/>
</dbReference>
<evidence type="ECO:0000256" key="1">
    <source>
        <dbReference type="ARBA" id="ARBA00022448"/>
    </source>
</evidence>
<dbReference type="InterPro" id="IPR041854">
    <property type="entry name" value="BFD-like_2Fe2S-bd_dom_sf"/>
</dbReference>
<reference evidence="10" key="1">
    <citation type="journal article" date="2015" name="Nature">
        <title>Complex archaea that bridge the gap between prokaryotes and eukaryotes.</title>
        <authorList>
            <person name="Spang A."/>
            <person name="Saw J.H."/>
            <person name="Jorgensen S.L."/>
            <person name="Zaremba-Niedzwiedzka K."/>
            <person name="Martijn J."/>
            <person name="Lind A.E."/>
            <person name="van Eijk R."/>
            <person name="Schleper C."/>
            <person name="Guy L."/>
            <person name="Ettema T.J."/>
        </authorList>
    </citation>
    <scope>NUCLEOTIDE SEQUENCE</scope>
</reference>
<dbReference type="InterPro" id="IPR007419">
    <property type="entry name" value="BFD-like_2Fe2S-bd_dom"/>
</dbReference>
<evidence type="ECO:0000256" key="7">
    <source>
        <dbReference type="ARBA" id="ARBA00039386"/>
    </source>
</evidence>
<dbReference type="InterPro" id="IPR052371">
    <property type="entry name" value="BFD-associated_ferredoxin"/>
</dbReference>
<dbReference type="EMBL" id="LAZR01002875">
    <property type="protein sequence ID" value="KKN24544.1"/>
    <property type="molecule type" value="Genomic_DNA"/>
</dbReference>
<evidence type="ECO:0000256" key="2">
    <source>
        <dbReference type="ARBA" id="ARBA00022714"/>
    </source>
</evidence>
<dbReference type="GO" id="GO:0051537">
    <property type="term" value="F:2 iron, 2 sulfur cluster binding"/>
    <property type="evidence" value="ECO:0007669"/>
    <property type="project" value="UniProtKB-KW"/>
</dbReference>
<gene>
    <name evidence="10" type="ORF">LCGC14_0893810</name>
</gene>
<name>A0A0F9P385_9ZZZZ</name>
<keyword evidence="3" id="KW-0479">Metal-binding</keyword>
<dbReference type="Pfam" id="PF04324">
    <property type="entry name" value="Fer2_BFD"/>
    <property type="match status" value="1"/>
</dbReference>
<organism evidence="10">
    <name type="scientific">marine sediment metagenome</name>
    <dbReference type="NCBI Taxonomy" id="412755"/>
    <lineage>
        <taxon>unclassified sequences</taxon>
        <taxon>metagenomes</taxon>
        <taxon>ecological metagenomes</taxon>
    </lineage>
</organism>
<dbReference type="GO" id="GO:0046872">
    <property type="term" value="F:metal ion binding"/>
    <property type="evidence" value="ECO:0007669"/>
    <property type="project" value="UniProtKB-KW"/>
</dbReference>
<keyword evidence="5" id="KW-0408">Iron</keyword>
<sequence>MYVCLCHGVTDRDIREAAENGVSSMRQLGKELGVGTQCGRCACTARNILRESRSPDYLSLANMLASPA</sequence>
<dbReference type="PANTHER" id="PTHR37424:SF1">
    <property type="entry name" value="BACTERIOFERRITIN-ASSOCIATED FERREDOXIN"/>
    <property type="match status" value="1"/>
</dbReference>
<protein>
    <recommendedName>
        <fullName evidence="7">Bacterioferritin-associated ferredoxin</fullName>
    </recommendedName>
</protein>
<accession>A0A0F9P385</accession>
<evidence type="ECO:0000256" key="5">
    <source>
        <dbReference type="ARBA" id="ARBA00023004"/>
    </source>
</evidence>
<dbReference type="PANTHER" id="PTHR37424">
    <property type="entry name" value="BACTERIOFERRITIN-ASSOCIATED FERREDOXIN"/>
    <property type="match status" value="1"/>
</dbReference>
<dbReference type="Gene3D" id="1.10.10.1100">
    <property type="entry name" value="BFD-like [2Fe-2S]-binding domain"/>
    <property type="match status" value="1"/>
</dbReference>
<comment type="similarity">
    <text evidence="8">Belongs to the Bfd family.</text>
</comment>
<evidence type="ECO:0000256" key="4">
    <source>
        <dbReference type="ARBA" id="ARBA00022982"/>
    </source>
</evidence>
<keyword evidence="4" id="KW-0249">Electron transport</keyword>
<evidence type="ECO:0000259" key="9">
    <source>
        <dbReference type="Pfam" id="PF04324"/>
    </source>
</evidence>